<dbReference type="STRING" id="665004.AC529_18245"/>
<feature type="region of interest" description="Disordered" evidence="2">
    <location>
        <begin position="1"/>
        <end position="22"/>
    </location>
</feature>
<gene>
    <name evidence="3" type="ORF">AC529_18245</name>
</gene>
<dbReference type="Pfam" id="PF02585">
    <property type="entry name" value="PIG-L"/>
    <property type="match status" value="1"/>
</dbReference>
<keyword evidence="4" id="KW-1185">Reference proteome</keyword>
<dbReference type="EMBL" id="LGEM01000133">
    <property type="protein sequence ID" value="KUP95313.1"/>
    <property type="molecule type" value="Genomic_DNA"/>
</dbReference>
<reference evidence="4" key="1">
    <citation type="journal article" date="2017" name="Acta Aliment.">
        <title>Plant polysaccharide degrading enzyme system of Thermpbifida cellulosilytica TB100 revealed by de novo genome project data.</title>
        <authorList>
            <person name="Toth A."/>
            <person name="Baka E."/>
            <person name="Luzics S."/>
            <person name="Bata-Vidacs I."/>
            <person name="Nagy I."/>
            <person name="Balint B."/>
            <person name="Herceg R."/>
            <person name="Olasz F."/>
            <person name="Wilk T."/>
            <person name="Nagy T."/>
            <person name="Kriszt B."/>
            <person name="Nagy I."/>
            <person name="Kukolya J."/>
        </authorList>
    </citation>
    <scope>NUCLEOTIDE SEQUENCE [LARGE SCALE GENOMIC DNA]</scope>
    <source>
        <strain evidence="4">TB100</strain>
    </source>
</reference>
<organism evidence="3 4">
    <name type="scientific">Thermobifida cellulosilytica TB100</name>
    <dbReference type="NCBI Taxonomy" id="665004"/>
    <lineage>
        <taxon>Bacteria</taxon>
        <taxon>Bacillati</taxon>
        <taxon>Actinomycetota</taxon>
        <taxon>Actinomycetes</taxon>
        <taxon>Streptosporangiales</taxon>
        <taxon>Nocardiopsidaceae</taxon>
        <taxon>Thermobifida</taxon>
    </lineage>
</organism>
<comment type="caution">
    <text evidence="3">The sequence shown here is derived from an EMBL/GenBank/DDBJ whole genome shotgun (WGS) entry which is preliminary data.</text>
</comment>
<accession>A0A147KDF2</accession>
<dbReference type="Gene3D" id="3.40.50.10320">
    <property type="entry name" value="LmbE-like"/>
    <property type="match status" value="1"/>
</dbReference>
<dbReference type="RefSeq" id="WP_198156247.1">
    <property type="nucleotide sequence ID" value="NZ_KQ950180.1"/>
</dbReference>
<evidence type="ECO:0000313" key="4">
    <source>
        <dbReference type="Proteomes" id="UP000074382"/>
    </source>
</evidence>
<evidence type="ECO:0000256" key="2">
    <source>
        <dbReference type="SAM" id="MobiDB-lite"/>
    </source>
</evidence>
<keyword evidence="1" id="KW-0862">Zinc</keyword>
<name>A0A147KDF2_THECS</name>
<dbReference type="InterPro" id="IPR024078">
    <property type="entry name" value="LmbE-like_dom_sf"/>
</dbReference>
<protein>
    <recommendedName>
        <fullName evidence="5">GlcNAc-PI de-N-acetylase</fullName>
    </recommendedName>
</protein>
<dbReference type="InterPro" id="IPR003737">
    <property type="entry name" value="GlcNAc_PI_deacetylase-related"/>
</dbReference>
<evidence type="ECO:0000313" key="3">
    <source>
        <dbReference type="EMBL" id="KUP95313.1"/>
    </source>
</evidence>
<evidence type="ECO:0000256" key="1">
    <source>
        <dbReference type="ARBA" id="ARBA00022833"/>
    </source>
</evidence>
<dbReference type="SUPFAM" id="SSF102588">
    <property type="entry name" value="LmbE-like"/>
    <property type="match status" value="1"/>
</dbReference>
<dbReference type="Proteomes" id="UP000074382">
    <property type="component" value="Unassembled WGS sequence"/>
</dbReference>
<evidence type="ECO:0008006" key="5">
    <source>
        <dbReference type="Google" id="ProtNLM"/>
    </source>
</evidence>
<dbReference type="PATRIC" id="fig|665004.4.peg.95"/>
<sequence length="249" mass="26813">MRATRWAERRRHPMDRPGTSEASWRGWPALREFPAVHMAGIGSAVVVAPHPGDEVLSVGGAISMLAASGARLRVVSVSDEGEFGPGTRGTAWERLTEVRQALGALGADEAEIVPLGMSGGAIRDGAAGLEEALAQLCAGFDLCLAPWEGDRHPDHEAVGRTARTVSAALGIPVLGCPVWLWHWAHPEDPRVPWERVNRIVLPEETRRLKVDAIACLNVWNGANHVAADGSTLSTEKVAHFIRDAELVFR</sequence>
<dbReference type="GO" id="GO:0016137">
    <property type="term" value="P:glycoside metabolic process"/>
    <property type="evidence" value="ECO:0007669"/>
    <property type="project" value="UniProtKB-ARBA"/>
</dbReference>
<proteinExistence type="predicted"/>
<dbReference type="AlphaFoldDB" id="A0A147KDF2"/>